<dbReference type="GO" id="GO:0000270">
    <property type="term" value="P:peptidoglycan metabolic process"/>
    <property type="evidence" value="ECO:0007669"/>
    <property type="project" value="UniProtKB-UniRule"/>
</dbReference>
<comment type="function">
    <text evidence="3">Lytic transglycosylase with a strong preference for naked glycan strands that lack stem peptides.</text>
</comment>
<protein>
    <recommendedName>
        <fullName evidence="3">Probable endolytic peptidoglycan transglycosylase RlpA</fullName>
        <ecNumber evidence="3">4.2.2.-</ecNumber>
    </recommendedName>
</protein>
<evidence type="ECO:0000259" key="5">
    <source>
        <dbReference type="Pfam" id="PF03330"/>
    </source>
</evidence>
<dbReference type="InterPro" id="IPR009009">
    <property type="entry name" value="RlpA-like_DPBB"/>
</dbReference>
<dbReference type="Gene3D" id="2.40.40.10">
    <property type="entry name" value="RlpA-like domain"/>
    <property type="match status" value="1"/>
</dbReference>
<proteinExistence type="inferred from homology"/>
<reference evidence="6 7" key="1">
    <citation type="submission" date="2020-08" db="EMBL/GenBank/DDBJ databases">
        <title>Hymenobacter sp. S2-20-2 genome sequencing.</title>
        <authorList>
            <person name="Jin L."/>
        </authorList>
    </citation>
    <scope>NUCLEOTIDE SEQUENCE [LARGE SCALE GENOMIC DNA]</scope>
    <source>
        <strain evidence="6 7">S2-20-2</strain>
    </source>
</reference>
<dbReference type="EC" id="4.2.2.-" evidence="3"/>
<dbReference type="GO" id="GO:0008932">
    <property type="term" value="F:lytic endotransglycosylase activity"/>
    <property type="evidence" value="ECO:0007669"/>
    <property type="project" value="UniProtKB-UniRule"/>
</dbReference>
<gene>
    <name evidence="3" type="primary">rlpA</name>
    <name evidence="6" type="ORF">H4317_00800</name>
</gene>
<dbReference type="InterPro" id="IPR012997">
    <property type="entry name" value="RplA"/>
</dbReference>
<evidence type="ECO:0000256" key="1">
    <source>
        <dbReference type="ARBA" id="ARBA00023239"/>
    </source>
</evidence>
<keyword evidence="1 3" id="KW-0456">Lyase</keyword>
<evidence type="ECO:0000256" key="2">
    <source>
        <dbReference type="ARBA" id="ARBA00023316"/>
    </source>
</evidence>
<dbReference type="Pfam" id="PF03330">
    <property type="entry name" value="DPBB_1"/>
    <property type="match status" value="1"/>
</dbReference>
<evidence type="ECO:0000313" key="6">
    <source>
        <dbReference type="EMBL" id="QNH62400.1"/>
    </source>
</evidence>
<sequence length="148" mass="15549">MNLSISPTEQPSSSDFALRTVWACCQRAATAVALLLAGPLLLGACAGGKGFTQSGNASYYADKFDGRKTASGTIYRSGQRTAAHNTLPFGTVVKVTNPRNHRSVKVTVTDRGPHAKGRIIDLSKKAARKIGIIDAGVAPVQLKVVKKG</sequence>
<dbReference type="PANTHER" id="PTHR34183:SF1">
    <property type="entry name" value="ENDOLYTIC PEPTIDOGLYCAN TRANSGLYCOSYLASE RLPA"/>
    <property type="match status" value="1"/>
</dbReference>
<evidence type="ECO:0000256" key="3">
    <source>
        <dbReference type="HAMAP-Rule" id="MF_02071"/>
    </source>
</evidence>
<dbReference type="PANTHER" id="PTHR34183">
    <property type="entry name" value="ENDOLYTIC PEPTIDOGLYCAN TRANSGLYCOSYLASE RLPA"/>
    <property type="match status" value="1"/>
</dbReference>
<name>A0A7G7W7Q7_9BACT</name>
<dbReference type="NCBIfam" id="TIGR00413">
    <property type="entry name" value="rlpA"/>
    <property type="match status" value="1"/>
</dbReference>
<organism evidence="6 7">
    <name type="scientific">Hymenobacter sediminicola</name>
    <dbReference type="NCBI Taxonomy" id="2761579"/>
    <lineage>
        <taxon>Bacteria</taxon>
        <taxon>Pseudomonadati</taxon>
        <taxon>Bacteroidota</taxon>
        <taxon>Cytophagia</taxon>
        <taxon>Cytophagales</taxon>
        <taxon>Hymenobacteraceae</taxon>
        <taxon>Hymenobacter</taxon>
    </lineage>
</organism>
<dbReference type="SUPFAM" id="SSF50685">
    <property type="entry name" value="Barwin-like endoglucanases"/>
    <property type="match status" value="1"/>
</dbReference>
<evidence type="ECO:0000313" key="7">
    <source>
        <dbReference type="Proteomes" id="UP000515489"/>
    </source>
</evidence>
<dbReference type="KEGG" id="hsk:H4317_00800"/>
<keyword evidence="2 3" id="KW-0961">Cell wall biogenesis/degradation</keyword>
<evidence type="ECO:0000256" key="4">
    <source>
        <dbReference type="RuleBase" id="RU003495"/>
    </source>
</evidence>
<feature type="domain" description="RlpA-like protein double-psi beta-barrel" evidence="5">
    <location>
        <begin position="52"/>
        <end position="141"/>
    </location>
</feature>
<accession>A0A7G7W7Q7</accession>
<comment type="similarity">
    <text evidence="3 4">Belongs to the RlpA family.</text>
</comment>
<keyword evidence="7" id="KW-1185">Reference proteome</keyword>
<dbReference type="Proteomes" id="UP000515489">
    <property type="component" value="Chromosome"/>
</dbReference>
<dbReference type="InterPro" id="IPR034718">
    <property type="entry name" value="RlpA"/>
</dbReference>
<dbReference type="AlphaFoldDB" id="A0A7G7W7Q7"/>
<dbReference type="InterPro" id="IPR036908">
    <property type="entry name" value="RlpA-like_sf"/>
</dbReference>
<dbReference type="GO" id="GO:0071555">
    <property type="term" value="P:cell wall organization"/>
    <property type="evidence" value="ECO:0007669"/>
    <property type="project" value="UniProtKB-KW"/>
</dbReference>
<dbReference type="RefSeq" id="WP_185888312.1">
    <property type="nucleotide sequence ID" value="NZ_CP060202.1"/>
</dbReference>
<dbReference type="HAMAP" id="MF_02071">
    <property type="entry name" value="RlpA"/>
    <property type="match status" value="1"/>
</dbReference>
<dbReference type="EMBL" id="CP060202">
    <property type="protein sequence ID" value="QNH62400.1"/>
    <property type="molecule type" value="Genomic_DNA"/>
</dbReference>
<dbReference type="CDD" id="cd22268">
    <property type="entry name" value="DPBB_RlpA-like"/>
    <property type="match status" value="1"/>
</dbReference>